<evidence type="ECO:0000313" key="4">
    <source>
        <dbReference type="Proteomes" id="UP000738431"/>
    </source>
</evidence>
<gene>
    <name evidence="3" type="ORF">K1X11_004760</name>
</gene>
<dbReference type="SUPFAM" id="SSF50156">
    <property type="entry name" value="PDZ domain-like"/>
    <property type="match status" value="1"/>
</dbReference>
<dbReference type="RefSeq" id="WP_221031804.1">
    <property type="nucleotide sequence ID" value="NZ_CP139781.1"/>
</dbReference>
<evidence type="ECO:0000313" key="3">
    <source>
        <dbReference type="EMBL" id="WRQ88704.1"/>
    </source>
</evidence>
<accession>A0ABZ1CDJ4</accession>
<sequence length="405" mass="43523">MNLRRNVCRSLFGSALALLLTSCQTGPQTGSTGTIELAAMPVIAGPIAKTRVELPMQLVGGLVVVETQGEDGPWRFLIDSGASRTLVSPEFAIRYVSRPVDPNPPKVWLRDATGRAVPVESVMLDRIDFGPANFQNVRALVYDCSELSDHLGMQIDGVLGFTLFGNAKLTLDYPGRKVVMSSLQDDTPLRGSILPVTVHNDVPYVQLSLGSRSLVTLIDTGSDGALNLDPAGLDLEFASPPRSGTLIGTLHGNHRQIVARLDKSLSIGGYQLPQPIADLSGQLTSLGGDVLKHFEVTFDQSTNQVAFYCPSENMVIPSPPVVSAGLSFIKARAYWRINGVAPESPAEAAGFRVGDLVSRINGEPVETWDLERFRQLVDAGGTIQYSLIKGRDEETLAAATYVLVP</sequence>
<dbReference type="Pfam" id="PF17820">
    <property type="entry name" value="PDZ_6"/>
    <property type="match status" value="1"/>
</dbReference>
<feature type="chain" id="PRO_5046409537" evidence="1">
    <location>
        <begin position="26"/>
        <end position="405"/>
    </location>
</feature>
<feature type="signal peptide" evidence="1">
    <location>
        <begin position="1"/>
        <end position="25"/>
    </location>
</feature>
<dbReference type="Gene3D" id="2.40.70.10">
    <property type="entry name" value="Acid Proteases"/>
    <property type="match status" value="1"/>
</dbReference>
<dbReference type="PROSITE" id="PS00141">
    <property type="entry name" value="ASP_PROTEASE"/>
    <property type="match status" value="1"/>
</dbReference>
<dbReference type="Gene3D" id="2.30.42.10">
    <property type="match status" value="1"/>
</dbReference>
<keyword evidence="1" id="KW-0732">Signal</keyword>
<keyword evidence="3" id="KW-0645">Protease</keyword>
<dbReference type="Pfam" id="PF13650">
    <property type="entry name" value="Asp_protease_2"/>
    <property type="match status" value="1"/>
</dbReference>
<keyword evidence="4" id="KW-1185">Reference proteome</keyword>
<name>A0ABZ1CDJ4_9BACT</name>
<reference evidence="3 4" key="1">
    <citation type="submission" date="2021-08" db="EMBL/GenBank/DDBJ databases">
        <authorList>
            <person name="Zhang D."/>
            <person name="Zhang A."/>
            <person name="Wang L."/>
        </authorList>
    </citation>
    <scope>NUCLEOTIDE SEQUENCE [LARGE SCALE GENOMIC DNA]</scope>
    <source>
        <strain evidence="3 4">WL0086</strain>
    </source>
</reference>
<dbReference type="EMBL" id="CP139781">
    <property type="protein sequence ID" value="WRQ88704.1"/>
    <property type="molecule type" value="Genomic_DNA"/>
</dbReference>
<dbReference type="InterPro" id="IPR021109">
    <property type="entry name" value="Peptidase_aspartic_dom_sf"/>
</dbReference>
<dbReference type="InterPro" id="IPR041489">
    <property type="entry name" value="PDZ_6"/>
</dbReference>
<keyword evidence="3" id="KW-0378">Hydrolase</keyword>
<dbReference type="GO" id="GO:0006508">
    <property type="term" value="P:proteolysis"/>
    <property type="evidence" value="ECO:0007669"/>
    <property type="project" value="UniProtKB-KW"/>
</dbReference>
<dbReference type="PROSITE" id="PS51257">
    <property type="entry name" value="PROKAR_LIPOPROTEIN"/>
    <property type="match status" value="1"/>
</dbReference>
<proteinExistence type="predicted"/>
<protein>
    <submittedName>
        <fullName evidence="3">Aspartyl protease family protein</fullName>
    </submittedName>
</protein>
<dbReference type="GO" id="GO:0008233">
    <property type="term" value="F:peptidase activity"/>
    <property type="evidence" value="ECO:0007669"/>
    <property type="project" value="UniProtKB-KW"/>
</dbReference>
<dbReference type="Proteomes" id="UP000738431">
    <property type="component" value="Chromosome"/>
</dbReference>
<reference evidence="3 4" key="2">
    <citation type="submission" date="2023-12" db="EMBL/GenBank/DDBJ databases">
        <title>Description of an unclassified Opitutus bacterium of Verrucomicrobiota.</title>
        <authorList>
            <person name="Zhang D.-F."/>
        </authorList>
    </citation>
    <scope>NUCLEOTIDE SEQUENCE [LARGE SCALE GENOMIC DNA]</scope>
    <source>
        <strain evidence="3 4">WL0086</strain>
    </source>
</reference>
<dbReference type="InterPro" id="IPR036034">
    <property type="entry name" value="PDZ_sf"/>
</dbReference>
<dbReference type="SUPFAM" id="SSF50630">
    <property type="entry name" value="Acid proteases"/>
    <property type="match status" value="1"/>
</dbReference>
<evidence type="ECO:0000259" key="2">
    <source>
        <dbReference type="Pfam" id="PF17820"/>
    </source>
</evidence>
<evidence type="ECO:0000256" key="1">
    <source>
        <dbReference type="SAM" id="SignalP"/>
    </source>
</evidence>
<dbReference type="CDD" id="cd05483">
    <property type="entry name" value="retropepsin_like_bacteria"/>
    <property type="match status" value="1"/>
</dbReference>
<feature type="domain" description="PDZ" evidence="2">
    <location>
        <begin position="337"/>
        <end position="379"/>
    </location>
</feature>
<dbReference type="InterPro" id="IPR034122">
    <property type="entry name" value="Retropepsin-like_bacterial"/>
</dbReference>
<organism evidence="3 4">
    <name type="scientific">Actomonas aquatica</name>
    <dbReference type="NCBI Taxonomy" id="2866162"/>
    <lineage>
        <taxon>Bacteria</taxon>
        <taxon>Pseudomonadati</taxon>
        <taxon>Verrucomicrobiota</taxon>
        <taxon>Opitutia</taxon>
        <taxon>Opitutales</taxon>
        <taxon>Opitutaceae</taxon>
        <taxon>Actomonas</taxon>
    </lineage>
</organism>
<dbReference type="InterPro" id="IPR001969">
    <property type="entry name" value="Aspartic_peptidase_AS"/>
</dbReference>